<gene>
    <name evidence="1" type="ORF">M5X12_29405</name>
</gene>
<protein>
    <submittedName>
        <fullName evidence="1">Uncharacterized protein</fullName>
    </submittedName>
</protein>
<comment type="caution">
    <text evidence="1">The sequence shown here is derived from an EMBL/GenBank/DDBJ whole genome shotgun (WGS) entry which is preliminary data.</text>
</comment>
<dbReference type="GeneID" id="94492547"/>
<evidence type="ECO:0000313" key="1">
    <source>
        <dbReference type="EMBL" id="MCY9764616.1"/>
    </source>
</evidence>
<dbReference type="EMBL" id="JAMDNP010000093">
    <property type="protein sequence ID" value="MCY9764616.1"/>
    <property type="molecule type" value="Genomic_DNA"/>
</dbReference>
<dbReference type="Proteomes" id="UP001527181">
    <property type="component" value="Unassembled WGS sequence"/>
</dbReference>
<proteinExistence type="predicted"/>
<accession>A0ABT4H7L1</accession>
<keyword evidence="2" id="KW-1185">Reference proteome</keyword>
<organism evidence="1 2">
    <name type="scientific">Paenibacillus alvei</name>
    <name type="common">Bacillus alvei</name>
    <dbReference type="NCBI Taxonomy" id="44250"/>
    <lineage>
        <taxon>Bacteria</taxon>
        <taxon>Bacillati</taxon>
        <taxon>Bacillota</taxon>
        <taxon>Bacilli</taxon>
        <taxon>Bacillales</taxon>
        <taxon>Paenibacillaceae</taxon>
        <taxon>Paenibacillus</taxon>
    </lineage>
</organism>
<name>A0ABT4H7L1_PAEAL</name>
<reference evidence="1 2" key="1">
    <citation type="submission" date="2022-05" db="EMBL/GenBank/DDBJ databases">
        <title>Genome Sequencing of Bee-Associated Microbes.</title>
        <authorList>
            <person name="Dunlap C."/>
        </authorList>
    </citation>
    <scope>NUCLEOTIDE SEQUENCE [LARGE SCALE GENOMIC DNA]</scope>
    <source>
        <strain evidence="1 2">NRRL B-04010</strain>
    </source>
</reference>
<evidence type="ECO:0000313" key="2">
    <source>
        <dbReference type="Proteomes" id="UP001527181"/>
    </source>
</evidence>
<dbReference type="RefSeq" id="WP_005547152.1">
    <property type="nucleotide sequence ID" value="NZ_JAKOBS010000035.1"/>
</dbReference>
<sequence length="123" mass="14564">MSYAELGESQKYKLTEQWKIWNDLHGEQLFQPQDTQIYISDELVFVRMKPAQLHADYMPSRINKHLLQRAQRAFSQWEQQQRGIMWESIIPRALGVHIARMWLSMPLQGGSTLDVIQLEVRPK</sequence>